<reference evidence="2" key="2">
    <citation type="submission" date="2007-04" db="EMBL/GenBank/DDBJ databases">
        <title>The genome of the human body louse.</title>
        <authorList>
            <consortium name="The Human Body Louse Genome Consortium"/>
            <person name="Kirkness E."/>
            <person name="Walenz B."/>
            <person name="Hass B."/>
            <person name="Bruggner R."/>
            <person name="Strausberg R."/>
        </authorList>
    </citation>
    <scope>NUCLEOTIDE SEQUENCE</scope>
    <source>
        <strain evidence="2">USDA</strain>
    </source>
</reference>
<reference evidence="3" key="3">
    <citation type="submission" date="2021-02" db="UniProtKB">
        <authorList>
            <consortium name="EnsemblMetazoa"/>
        </authorList>
    </citation>
    <scope>IDENTIFICATION</scope>
    <source>
        <strain evidence="3">USDA</strain>
    </source>
</reference>
<dbReference type="EMBL" id="DS235825">
    <property type="protein sequence ID" value="EEB17925.1"/>
    <property type="molecule type" value="Genomic_DNA"/>
</dbReference>
<name>E0VX19_PEDHC</name>
<evidence type="ECO:0000256" key="1">
    <source>
        <dbReference type="SAM" id="MobiDB-lite"/>
    </source>
</evidence>
<protein>
    <submittedName>
        <fullName evidence="2 3">Uncharacterized protein</fullName>
    </submittedName>
</protein>
<proteinExistence type="predicted"/>
<feature type="region of interest" description="Disordered" evidence="1">
    <location>
        <begin position="27"/>
        <end position="52"/>
    </location>
</feature>
<dbReference type="EnsemblMetazoa" id="PHUM493250-RA">
    <property type="protein sequence ID" value="PHUM493250-PA"/>
    <property type="gene ID" value="PHUM493250"/>
</dbReference>
<dbReference type="InParanoid" id="E0VX19"/>
<dbReference type="RefSeq" id="XP_002430663.1">
    <property type="nucleotide sequence ID" value="XM_002430618.1"/>
</dbReference>
<dbReference type="CTD" id="8235962"/>
<dbReference type="KEGG" id="phu:Phum_PHUM493250"/>
<gene>
    <name evidence="3" type="primary">8235962</name>
    <name evidence="2" type="ORF">Phum_PHUM493250</name>
</gene>
<dbReference type="AlphaFoldDB" id="E0VX19"/>
<organism>
    <name type="scientific">Pediculus humanus subsp. corporis</name>
    <name type="common">Body louse</name>
    <dbReference type="NCBI Taxonomy" id="121224"/>
    <lineage>
        <taxon>Eukaryota</taxon>
        <taxon>Metazoa</taxon>
        <taxon>Ecdysozoa</taxon>
        <taxon>Arthropoda</taxon>
        <taxon>Hexapoda</taxon>
        <taxon>Insecta</taxon>
        <taxon>Pterygota</taxon>
        <taxon>Neoptera</taxon>
        <taxon>Paraneoptera</taxon>
        <taxon>Psocodea</taxon>
        <taxon>Troctomorpha</taxon>
        <taxon>Phthiraptera</taxon>
        <taxon>Anoplura</taxon>
        <taxon>Pediculidae</taxon>
        <taxon>Pediculus</taxon>
    </lineage>
</organism>
<evidence type="ECO:0000313" key="3">
    <source>
        <dbReference type="EnsemblMetazoa" id="PHUM493250-PA"/>
    </source>
</evidence>
<keyword evidence="4" id="KW-1185">Reference proteome</keyword>
<dbReference type="HOGENOM" id="CLU_3089644_0_0_1"/>
<evidence type="ECO:0000313" key="4">
    <source>
        <dbReference type="Proteomes" id="UP000009046"/>
    </source>
</evidence>
<accession>E0VX19</accession>
<dbReference type="EMBL" id="AAZO01005965">
    <property type="status" value="NOT_ANNOTATED_CDS"/>
    <property type="molecule type" value="Genomic_DNA"/>
</dbReference>
<sequence>MFLGGLGISMRDEGNFLLENEFAGLSSGKEREREGGDRDMGVTDGWTLDIVN</sequence>
<reference evidence="2" key="1">
    <citation type="submission" date="2007-04" db="EMBL/GenBank/DDBJ databases">
        <title>Annotation of Pediculus humanus corporis strain USDA.</title>
        <authorList>
            <person name="Kirkness E."/>
            <person name="Hannick L."/>
            <person name="Hass B."/>
            <person name="Bruggner R."/>
            <person name="Lawson D."/>
            <person name="Bidwell S."/>
            <person name="Joardar V."/>
            <person name="Caler E."/>
            <person name="Walenz B."/>
            <person name="Inman J."/>
            <person name="Schobel S."/>
            <person name="Galinsky K."/>
            <person name="Amedeo P."/>
            <person name="Strausberg R."/>
        </authorList>
    </citation>
    <scope>NUCLEOTIDE SEQUENCE</scope>
    <source>
        <strain evidence="2">USDA</strain>
    </source>
</reference>
<feature type="compositionally biased region" description="Basic and acidic residues" evidence="1">
    <location>
        <begin position="28"/>
        <end position="41"/>
    </location>
</feature>
<dbReference type="Proteomes" id="UP000009046">
    <property type="component" value="Unassembled WGS sequence"/>
</dbReference>
<dbReference type="VEuPathDB" id="VectorBase:PHUM493250"/>
<evidence type="ECO:0000313" key="2">
    <source>
        <dbReference type="EMBL" id="EEB17925.1"/>
    </source>
</evidence>
<dbReference type="GeneID" id="8235962"/>